<feature type="transmembrane region" description="Helical" evidence="2">
    <location>
        <begin position="211"/>
        <end position="233"/>
    </location>
</feature>
<feature type="compositionally biased region" description="Basic and acidic residues" evidence="1">
    <location>
        <begin position="332"/>
        <end position="345"/>
    </location>
</feature>
<evidence type="ECO:0000259" key="3">
    <source>
        <dbReference type="Pfam" id="PF20684"/>
    </source>
</evidence>
<dbReference type="SUPFAM" id="SSF53335">
    <property type="entry name" value="S-adenosyl-L-methionine-dependent methyltransferases"/>
    <property type="match status" value="1"/>
</dbReference>
<feature type="domain" description="Rhodopsin" evidence="3">
    <location>
        <begin position="26"/>
        <end position="278"/>
    </location>
</feature>
<proteinExistence type="predicted"/>
<dbReference type="HOGENOM" id="CLU_427085_0_0_1"/>
<feature type="transmembrane region" description="Helical" evidence="2">
    <location>
        <begin position="128"/>
        <end position="149"/>
    </location>
</feature>
<dbReference type="InterPro" id="IPR051654">
    <property type="entry name" value="Meroterpenoid_MTases"/>
</dbReference>
<dbReference type="InterPro" id="IPR029063">
    <property type="entry name" value="SAM-dependent_MTases_sf"/>
</dbReference>
<dbReference type="PANTHER" id="PTHR35897">
    <property type="entry name" value="METHYLTRANSFERASE AUSD"/>
    <property type="match status" value="1"/>
</dbReference>
<dbReference type="Pfam" id="PF20684">
    <property type="entry name" value="Fung_rhodopsin"/>
    <property type="match status" value="1"/>
</dbReference>
<feature type="region of interest" description="Disordered" evidence="1">
    <location>
        <begin position="326"/>
        <end position="345"/>
    </location>
</feature>
<feature type="transmembrane region" description="Helical" evidence="2">
    <location>
        <begin position="253"/>
        <end position="273"/>
    </location>
</feature>
<dbReference type="EMBL" id="AYSA01000025">
    <property type="protein sequence ID" value="ESZ99047.1"/>
    <property type="molecule type" value="Genomic_DNA"/>
</dbReference>
<sequence length="641" mass="71208">MAYANQAGCYAASVILLIASTIAVGLRMTIRKIKEAKLGFDDLFISVALLLSYAQAIIIIWGTARGTVGTTTLQNPETGAIIVTHHEVEISHIAFLSQVISIVTYGLLKLSVLILFRRIFIGKIFNIVSIIAMTIVVGWSVSFFFATIFQCGTKPSWLWSSPKAVATYCADYKYIQLGHATSDVATDLLVLFIPLPIIWKLQMTMSQKLSLMCVFVLGYISTAAATARIVFIYDDLYKTTTGARNLRGEETNVMLWGYVEAGVGIIAACLPTLRPLLNSRMPESIVNSVRSKLSLASVRSRDNSKGSRGLHSSESHELQIFGDSSANRSTHIGHDTETHHDSNIPDDRILRSEEISVAVCIAGMCTVGIYSSDGMYWGEMQQRTIQTQKLLEEYSNIPREEQSKHVHEIRDQAWAIRSYPCTGLGVFLVPYISRSPAYPVILQKLGEGEKLLDIGCFLGGDFRRLVFDGAPSTNLYGIDIVSHWDVGFSLFNDRSHFGAHFIAASITTPPESQPSPLLQLLGSFSILSISAVLHQWNYVDQLACAIKLVAYTNGPAALIVGHQIGNVENKEVLNKALQIPQWRHNVQSWVEMWDEVGKETGTEWRSEAWLRTWEDMGWDAKDSAWMEPGDMVLDFVVTRIK</sequence>
<organism evidence="4 5">
    <name type="scientific">Sclerotinia borealis (strain F-4128)</name>
    <dbReference type="NCBI Taxonomy" id="1432307"/>
    <lineage>
        <taxon>Eukaryota</taxon>
        <taxon>Fungi</taxon>
        <taxon>Dikarya</taxon>
        <taxon>Ascomycota</taxon>
        <taxon>Pezizomycotina</taxon>
        <taxon>Leotiomycetes</taxon>
        <taxon>Helotiales</taxon>
        <taxon>Sclerotiniaceae</taxon>
        <taxon>Sclerotinia</taxon>
    </lineage>
</organism>
<protein>
    <recommendedName>
        <fullName evidence="3">Rhodopsin domain-containing protein</fullName>
    </recommendedName>
</protein>
<reference evidence="4 5" key="1">
    <citation type="journal article" date="2014" name="Genome Announc.">
        <title>Draft genome sequence of Sclerotinia borealis, a psychrophilic plant pathogenic fungus.</title>
        <authorList>
            <person name="Mardanov A.V."/>
            <person name="Beletsky A.V."/>
            <person name="Kadnikov V.V."/>
            <person name="Ignatov A.N."/>
            <person name="Ravin N.V."/>
        </authorList>
    </citation>
    <scope>NUCLEOTIDE SEQUENCE [LARGE SCALE GENOMIC DNA]</scope>
    <source>
        <strain evidence="5">F-4157</strain>
    </source>
</reference>
<dbReference type="Proteomes" id="UP000019487">
    <property type="component" value="Unassembled WGS sequence"/>
</dbReference>
<dbReference type="OrthoDB" id="2094832at2759"/>
<evidence type="ECO:0000313" key="4">
    <source>
        <dbReference type="EMBL" id="ESZ99047.1"/>
    </source>
</evidence>
<feature type="transmembrane region" description="Helical" evidence="2">
    <location>
        <begin position="12"/>
        <end position="30"/>
    </location>
</feature>
<keyword evidence="2" id="KW-0812">Transmembrane</keyword>
<feature type="transmembrane region" description="Helical" evidence="2">
    <location>
        <begin position="42"/>
        <end position="64"/>
    </location>
</feature>
<evidence type="ECO:0000256" key="1">
    <source>
        <dbReference type="SAM" id="MobiDB-lite"/>
    </source>
</evidence>
<keyword evidence="2" id="KW-0472">Membrane</keyword>
<evidence type="ECO:0000256" key="2">
    <source>
        <dbReference type="SAM" id="Phobius"/>
    </source>
</evidence>
<name>W9CQD9_SCLBF</name>
<keyword evidence="2" id="KW-1133">Transmembrane helix</keyword>
<feature type="transmembrane region" description="Helical" evidence="2">
    <location>
        <begin position="93"/>
        <end position="116"/>
    </location>
</feature>
<dbReference type="AlphaFoldDB" id="W9CQD9"/>
<dbReference type="PANTHER" id="PTHR35897:SF2">
    <property type="entry name" value="METHYLTRANSFERASE DOMAIN-CONTAINING PROTEIN"/>
    <property type="match status" value="1"/>
</dbReference>
<evidence type="ECO:0000313" key="5">
    <source>
        <dbReference type="Proteomes" id="UP000019487"/>
    </source>
</evidence>
<keyword evidence="5" id="KW-1185">Reference proteome</keyword>
<comment type="caution">
    <text evidence="4">The sequence shown here is derived from an EMBL/GenBank/DDBJ whole genome shotgun (WGS) entry which is preliminary data.</text>
</comment>
<accession>W9CQD9</accession>
<dbReference type="InterPro" id="IPR049326">
    <property type="entry name" value="Rhodopsin_dom_fungi"/>
</dbReference>
<dbReference type="STRING" id="1432307.W9CQD9"/>
<gene>
    <name evidence="4" type="ORF">SBOR_0581</name>
</gene>